<reference evidence="2 3" key="1">
    <citation type="submission" date="2017-05" db="EMBL/GenBank/DDBJ databases">
        <authorList>
            <person name="Varghese N."/>
            <person name="Submissions S."/>
        </authorList>
    </citation>
    <scope>NUCLEOTIDE SEQUENCE [LARGE SCALE GENOMIC DNA]</scope>
    <source>
        <strain evidence="2 3">DSM 46834</strain>
    </source>
</reference>
<organism evidence="2 3">
    <name type="scientific">Geodermatophilus aquaeductus</name>
    <dbReference type="NCBI Taxonomy" id="1564161"/>
    <lineage>
        <taxon>Bacteria</taxon>
        <taxon>Bacillati</taxon>
        <taxon>Actinomycetota</taxon>
        <taxon>Actinomycetes</taxon>
        <taxon>Geodermatophilales</taxon>
        <taxon>Geodermatophilaceae</taxon>
        <taxon>Geodermatophilus</taxon>
    </lineage>
</organism>
<evidence type="ECO:0000313" key="2">
    <source>
        <dbReference type="EMBL" id="SMO98047.1"/>
    </source>
</evidence>
<dbReference type="PANTHER" id="PTHR47691">
    <property type="entry name" value="REGULATOR-RELATED"/>
    <property type="match status" value="1"/>
</dbReference>
<dbReference type="Pfam" id="PF13401">
    <property type="entry name" value="AAA_22"/>
    <property type="match status" value="1"/>
</dbReference>
<proteinExistence type="predicted"/>
<dbReference type="Gene3D" id="3.40.50.300">
    <property type="entry name" value="P-loop containing nucleotide triphosphate hydrolases"/>
    <property type="match status" value="1"/>
</dbReference>
<dbReference type="Proteomes" id="UP000317484">
    <property type="component" value="Unassembled WGS sequence"/>
</dbReference>
<evidence type="ECO:0000259" key="1">
    <source>
        <dbReference type="PROSITE" id="PS50943"/>
    </source>
</evidence>
<dbReference type="SUPFAM" id="SSF48452">
    <property type="entry name" value="TPR-like"/>
    <property type="match status" value="1"/>
</dbReference>
<dbReference type="InterPro" id="IPR049945">
    <property type="entry name" value="AAA_22"/>
</dbReference>
<accession>A0A521FPB2</accession>
<dbReference type="InterPro" id="IPR001387">
    <property type="entry name" value="Cro/C1-type_HTH"/>
</dbReference>
<dbReference type="GO" id="GO:0003677">
    <property type="term" value="F:DNA binding"/>
    <property type="evidence" value="ECO:0007669"/>
    <property type="project" value="InterPro"/>
</dbReference>
<dbReference type="Pfam" id="PF13560">
    <property type="entry name" value="HTH_31"/>
    <property type="match status" value="1"/>
</dbReference>
<dbReference type="InterPro" id="IPR027417">
    <property type="entry name" value="P-loop_NTPase"/>
</dbReference>
<dbReference type="InterPro" id="IPR003593">
    <property type="entry name" value="AAA+_ATPase"/>
</dbReference>
<name>A0A521FPB2_9ACTN</name>
<dbReference type="SUPFAM" id="SSF52540">
    <property type="entry name" value="P-loop containing nucleoside triphosphate hydrolases"/>
    <property type="match status" value="1"/>
</dbReference>
<dbReference type="CDD" id="cd00093">
    <property type="entry name" value="HTH_XRE"/>
    <property type="match status" value="1"/>
</dbReference>
<keyword evidence="3" id="KW-1185">Reference proteome</keyword>
<dbReference type="Gene3D" id="1.25.40.10">
    <property type="entry name" value="Tetratricopeptide repeat domain"/>
    <property type="match status" value="1"/>
</dbReference>
<sequence>MSAPTSGPGPLAGLLRGARLRAALSQEELAARSGLTAKAVSALERGERRRPHPHTLRALGDALGLDEAGRAALAAAARPADGGDPVPVLPGPAAPVFGRDDDVAEVAGLLRSGAARLVTLTGPGGVGKTTLALAVAQAVATDFPDGVTVAELAPVREARLVLPTLARALGGRQLSGPVADAVAARLGDRRHLVVLDNVEHVLDAAPEVADLLARCPGVAVLATSRAPLRVRAERERPLGPLPLPAGSSAGAVAASPAAQVFLDRAAAAGRPGALTDATAADVAAICRRLDGLPLALDLAAAHARYLPPAALLGRLDEALGSGRSRDLPERQRTMRAALDWSHDLLTAAEQELLRRLAVFAGGFTLDAARAVGGGDVLAALGGLAEQSLVVPEEGPEARYRLLEPVRQYAAGRLADAGETALAADRATAAVLDLAAGAEAGLTGTEQGAWLDRLERDHGNLSAALGRLVAAGRAADTARVMGATWLYWAVRGDVAEGLGWVARIDRTGLAPADDARALLALAALRYAAGDVPGTGEAAAGAASAAARAGAGDLRALALVLSGSAAVFRGDLDAAGRELVEALRLAEETGQEWARTHAVTARGQLLLRAGDLPGGTAELAGAEALARELGSPFSLATVLNVQASLAALAGDEDGALDRWTEAADLAAEVRTSWTLAYTLPGLAVVAAHRGLPELAARLFAAGSATAEAAAVAVSFPPDVALAAQELPAVRAVLGEEAFARAWDAGRLVRPEDVPALAREIRRSPGPA</sequence>
<dbReference type="InterPro" id="IPR011990">
    <property type="entry name" value="TPR-like_helical_dom_sf"/>
</dbReference>
<dbReference type="AlphaFoldDB" id="A0A521FPB2"/>
<dbReference type="InterPro" id="IPR010982">
    <property type="entry name" value="Lambda_DNA-bd_dom_sf"/>
</dbReference>
<dbReference type="InterPro" id="IPR058852">
    <property type="entry name" value="HTH_77"/>
</dbReference>
<dbReference type="SMART" id="SM00530">
    <property type="entry name" value="HTH_XRE"/>
    <property type="match status" value="1"/>
</dbReference>
<dbReference type="SUPFAM" id="SSF47413">
    <property type="entry name" value="lambda repressor-like DNA-binding domains"/>
    <property type="match status" value="1"/>
</dbReference>
<dbReference type="SMART" id="SM00382">
    <property type="entry name" value="AAA"/>
    <property type="match status" value="1"/>
</dbReference>
<gene>
    <name evidence="2" type="ORF">SAMN06273567_11267</name>
</gene>
<dbReference type="PROSITE" id="PS50943">
    <property type="entry name" value="HTH_CROC1"/>
    <property type="match status" value="1"/>
</dbReference>
<evidence type="ECO:0000313" key="3">
    <source>
        <dbReference type="Proteomes" id="UP000317484"/>
    </source>
</evidence>
<dbReference type="EMBL" id="FXTJ01000012">
    <property type="protein sequence ID" value="SMO98047.1"/>
    <property type="molecule type" value="Genomic_DNA"/>
</dbReference>
<dbReference type="Pfam" id="PF25872">
    <property type="entry name" value="HTH_77"/>
    <property type="match status" value="1"/>
</dbReference>
<dbReference type="PANTHER" id="PTHR47691:SF3">
    <property type="entry name" value="HTH-TYPE TRANSCRIPTIONAL REGULATOR RV0890C-RELATED"/>
    <property type="match status" value="1"/>
</dbReference>
<protein>
    <submittedName>
        <fullName evidence="2">Predicted ATPase</fullName>
    </submittedName>
</protein>
<dbReference type="GO" id="GO:0016887">
    <property type="term" value="F:ATP hydrolysis activity"/>
    <property type="evidence" value="ECO:0007669"/>
    <property type="project" value="InterPro"/>
</dbReference>
<feature type="domain" description="HTH cro/C1-type" evidence="1">
    <location>
        <begin position="15"/>
        <end position="70"/>
    </location>
</feature>
<dbReference type="Gene3D" id="1.10.260.40">
    <property type="entry name" value="lambda repressor-like DNA-binding domains"/>
    <property type="match status" value="1"/>
</dbReference>
<dbReference type="PRINTS" id="PR00364">
    <property type="entry name" value="DISEASERSIST"/>
</dbReference>
<dbReference type="RefSeq" id="WP_185938497.1">
    <property type="nucleotide sequence ID" value="NZ_FXTJ01000012.1"/>
</dbReference>